<dbReference type="EMBL" id="NIXT01004778">
    <property type="protein sequence ID" value="OXE28056.1"/>
    <property type="molecule type" value="Genomic_DNA"/>
</dbReference>
<evidence type="ECO:0008006" key="3">
    <source>
        <dbReference type="Google" id="ProtNLM"/>
    </source>
</evidence>
<comment type="caution">
    <text evidence="1">The sequence shown here is derived from an EMBL/GenBank/DDBJ whole genome shotgun (WGS) entry which is preliminary data.</text>
</comment>
<accession>A0A227IYX1</accession>
<organism evidence="1 2">
    <name type="scientific">Vibrio parahaemolyticus</name>
    <dbReference type="NCBI Taxonomy" id="670"/>
    <lineage>
        <taxon>Bacteria</taxon>
        <taxon>Pseudomonadati</taxon>
        <taxon>Pseudomonadota</taxon>
        <taxon>Gammaproteobacteria</taxon>
        <taxon>Vibrionales</taxon>
        <taxon>Vibrionaceae</taxon>
        <taxon>Vibrio</taxon>
    </lineage>
</organism>
<name>A0A227IYX1_VIBPH</name>
<feature type="non-terminal residue" evidence="1">
    <location>
        <position position="1"/>
    </location>
</feature>
<dbReference type="Proteomes" id="UP000214596">
    <property type="component" value="Unassembled WGS sequence"/>
</dbReference>
<sequence length="86" mass="9311">NQLQSQGLDLNGKIGKDVFTDVNSELVAKSRVFTAPNSKADVAVYVDDISALKGGEYALRFDGDRYSVTTPKGEQVQIDIDQSDST</sequence>
<gene>
    <name evidence="1" type="ORF">CA163_35890</name>
</gene>
<protein>
    <recommendedName>
        <fullName evidence="3">Flagellar hook-associated protein 1</fullName>
    </recommendedName>
</protein>
<dbReference type="AlphaFoldDB" id="A0A227IYX1"/>
<evidence type="ECO:0000313" key="1">
    <source>
        <dbReference type="EMBL" id="OXE28056.1"/>
    </source>
</evidence>
<reference evidence="1 2" key="1">
    <citation type="journal article" date="2017" name="Appl. Environ. Microbiol.">
        <title>Parallel evolution of two clades of a major Atlantic endemic Vibrio parahaemolyticus pathogen lineage by independent acquisition of related pathogenicity islands.</title>
        <authorList>
            <person name="Xu F."/>
            <person name="Gonzalez-Escalona N."/>
            <person name="Drees K.P."/>
            <person name="Sebra R.P."/>
            <person name="Cooper V.S."/>
            <person name="Jones S.H."/>
            <person name="Whistler C.A."/>
        </authorList>
    </citation>
    <scope>NUCLEOTIDE SEQUENCE [LARGE SCALE GENOMIC DNA]</scope>
    <source>
        <strain evidence="1 2">MAVP-3</strain>
    </source>
</reference>
<feature type="non-terminal residue" evidence="1">
    <location>
        <position position="86"/>
    </location>
</feature>
<proteinExistence type="predicted"/>
<evidence type="ECO:0000313" key="2">
    <source>
        <dbReference type="Proteomes" id="UP000214596"/>
    </source>
</evidence>